<protein>
    <recommendedName>
        <fullName evidence="1">ZSWIM1/3 RNaseH-like domain-containing protein</fullName>
    </recommendedName>
</protein>
<reference evidence="2 3" key="1">
    <citation type="submission" date="2016-03" db="EMBL/GenBank/DDBJ databases">
        <title>EvidentialGene: Evidence-directed Construction of Genes on Genomes.</title>
        <authorList>
            <person name="Gilbert D.G."/>
            <person name="Choi J.-H."/>
            <person name="Mockaitis K."/>
            <person name="Colbourne J."/>
            <person name="Pfrender M."/>
        </authorList>
    </citation>
    <scope>NUCLEOTIDE SEQUENCE [LARGE SCALE GENOMIC DNA]</scope>
    <source>
        <strain evidence="2 3">Xinb3</strain>
        <tissue evidence="2">Complete organism</tissue>
    </source>
</reference>
<keyword evidence="3" id="KW-1185">Reference proteome</keyword>
<dbReference type="OrthoDB" id="6377543at2759"/>
<dbReference type="PANTHER" id="PTHR31569:SF4">
    <property type="entry name" value="SWIM-TYPE DOMAIN-CONTAINING PROTEIN"/>
    <property type="match status" value="1"/>
</dbReference>
<organism evidence="2 3">
    <name type="scientific">Daphnia magna</name>
    <dbReference type="NCBI Taxonomy" id="35525"/>
    <lineage>
        <taxon>Eukaryota</taxon>
        <taxon>Metazoa</taxon>
        <taxon>Ecdysozoa</taxon>
        <taxon>Arthropoda</taxon>
        <taxon>Crustacea</taxon>
        <taxon>Branchiopoda</taxon>
        <taxon>Diplostraca</taxon>
        <taxon>Cladocera</taxon>
        <taxon>Anomopoda</taxon>
        <taxon>Daphniidae</taxon>
        <taxon>Daphnia</taxon>
    </lineage>
</organism>
<proteinExistence type="predicted"/>
<dbReference type="PANTHER" id="PTHR31569">
    <property type="entry name" value="SWIM-TYPE DOMAIN-CONTAINING PROTEIN"/>
    <property type="match status" value="1"/>
</dbReference>
<dbReference type="Pfam" id="PF21056">
    <property type="entry name" value="ZSWIM1-3_RNaseH-like"/>
    <property type="match status" value="1"/>
</dbReference>
<dbReference type="InterPro" id="IPR052579">
    <property type="entry name" value="Zinc_finger_SWIM"/>
</dbReference>
<sequence>MKSKDLRTKQARTGVSSNTCSATFEILANLGNNQENIVNVFTDDKGDIQCIFVQLADQRMLYQKYGKVLQLDGTHNITQLSMPLYTLIVQDNFGVGQPVGFFFVREETEAIIATGLKYFCNNNDNSITEIFLTDKDCWEISAIKDKFHRSTHMLCHFLAPRAVDRKLYTTDLSVGFKAEIYEVFKEALYATIDNKFVEALEYLCALVDWNLGAYFDTHWFSPRWVKSWPMKERQQLCTLGNNTMHRIKRYFYNKKISTKNNSFVYTYHLTIKNVVKKKGKKFNTVHLSYSPILLTTF</sequence>
<feature type="domain" description="ZSWIM1/3 RNaseH-like" evidence="1">
    <location>
        <begin position="32"/>
        <end position="149"/>
    </location>
</feature>
<evidence type="ECO:0000313" key="2">
    <source>
        <dbReference type="EMBL" id="KZS19612.1"/>
    </source>
</evidence>
<accession>A0A162QE41</accession>
<dbReference type="Proteomes" id="UP000076858">
    <property type="component" value="Unassembled WGS sequence"/>
</dbReference>
<evidence type="ECO:0000313" key="3">
    <source>
        <dbReference type="Proteomes" id="UP000076858"/>
    </source>
</evidence>
<comment type="caution">
    <text evidence="2">The sequence shown here is derived from an EMBL/GenBank/DDBJ whole genome shotgun (WGS) entry which is preliminary data.</text>
</comment>
<dbReference type="AlphaFoldDB" id="A0A162QE41"/>
<dbReference type="InterPro" id="IPR048324">
    <property type="entry name" value="ZSWIM1-3_RNaseH-like"/>
</dbReference>
<gene>
    <name evidence="2" type="ORF">APZ42_013884</name>
</gene>
<name>A0A162QE41_9CRUS</name>
<dbReference type="EMBL" id="LRGB01000341">
    <property type="protein sequence ID" value="KZS19612.1"/>
    <property type="molecule type" value="Genomic_DNA"/>
</dbReference>
<evidence type="ECO:0000259" key="1">
    <source>
        <dbReference type="Pfam" id="PF21056"/>
    </source>
</evidence>